<gene>
    <name evidence="2" type="ORF">CSC65_13350</name>
</gene>
<organism evidence="2 3">
    <name type="scientific">Pseudoxanthomonas daejeonensis</name>
    <dbReference type="NCBI Taxonomy" id="266062"/>
    <lineage>
        <taxon>Bacteria</taxon>
        <taxon>Pseudomonadati</taxon>
        <taxon>Pseudomonadota</taxon>
        <taxon>Gammaproteobacteria</taxon>
        <taxon>Lysobacterales</taxon>
        <taxon>Lysobacteraceae</taxon>
        <taxon>Pseudoxanthomonas</taxon>
    </lineage>
</organism>
<evidence type="ECO:0000313" key="2">
    <source>
        <dbReference type="EMBL" id="KAF1692800.1"/>
    </source>
</evidence>
<keyword evidence="3" id="KW-1185">Reference proteome</keyword>
<dbReference type="Gene3D" id="1.40.20.10">
    <property type="entry name" value="CHAD domain"/>
    <property type="match status" value="1"/>
</dbReference>
<sequence length="250" mass="28131">MPSASHGSRLGRLLQHECKVAAQTLAETGDVHARVHAARKAIRRARSLIALVEAELDVEAADRALRRVCESLGSLRDARAIALAAGTQGRKSRDNRWKQASDALEQRADRLARREQSADPGFAKRRRALARAARLLQALPWDALARPGIRAGLVRQTRRVEKAARRAKATATPEDLHRWRRRTRRLRMQIDALAGLRLDIIGQDTTASTRLHRLSDALGEHQDRTLLAATLRRMRALEHRRALLEQLERS</sequence>
<dbReference type="Pfam" id="PF05235">
    <property type="entry name" value="CHAD"/>
    <property type="match status" value="1"/>
</dbReference>
<comment type="caution">
    <text evidence="2">The sequence shown here is derived from an EMBL/GenBank/DDBJ whole genome shotgun (WGS) entry which is preliminary data.</text>
</comment>
<protein>
    <recommendedName>
        <fullName evidence="1">CHAD domain-containing protein</fullName>
    </recommendedName>
</protein>
<feature type="domain" description="CHAD" evidence="1">
    <location>
        <begin position="1"/>
        <end position="250"/>
    </location>
</feature>
<evidence type="ECO:0000313" key="3">
    <source>
        <dbReference type="Proteomes" id="UP000788419"/>
    </source>
</evidence>
<reference evidence="2 3" key="1">
    <citation type="submission" date="2017-10" db="EMBL/GenBank/DDBJ databases">
        <title>Whole genome sequencing of members of genus Pseudoxanthomonas.</title>
        <authorList>
            <person name="Kumar S."/>
            <person name="Bansal K."/>
            <person name="Kaur A."/>
            <person name="Patil P."/>
            <person name="Sharma S."/>
            <person name="Patil P.B."/>
        </authorList>
    </citation>
    <scope>NUCLEOTIDE SEQUENCE [LARGE SCALE GENOMIC DNA]</scope>
    <source>
        <strain evidence="2 3">DSM 17801</strain>
    </source>
</reference>
<name>A0ABQ6Z4E4_9GAMM</name>
<evidence type="ECO:0000259" key="1">
    <source>
        <dbReference type="PROSITE" id="PS51708"/>
    </source>
</evidence>
<proteinExistence type="predicted"/>
<dbReference type="Proteomes" id="UP000788419">
    <property type="component" value="Unassembled WGS sequence"/>
</dbReference>
<dbReference type="EMBL" id="PDWN01000014">
    <property type="protein sequence ID" value="KAF1692800.1"/>
    <property type="molecule type" value="Genomic_DNA"/>
</dbReference>
<dbReference type="SMART" id="SM00880">
    <property type="entry name" value="CHAD"/>
    <property type="match status" value="1"/>
</dbReference>
<dbReference type="InterPro" id="IPR007899">
    <property type="entry name" value="CHAD_dom"/>
</dbReference>
<dbReference type="InterPro" id="IPR038186">
    <property type="entry name" value="CHAD_dom_sf"/>
</dbReference>
<dbReference type="PROSITE" id="PS51708">
    <property type="entry name" value="CHAD"/>
    <property type="match status" value="1"/>
</dbReference>
<accession>A0ABQ6Z4E4</accession>